<evidence type="ECO:0000313" key="7">
    <source>
        <dbReference type="Proteomes" id="UP000054047"/>
    </source>
</evidence>
<reference evidence="6 7" key="1">
    <citation type="submission" date="2013-12" db="EMBL/GenBank/DDBJ databases">
        <title>Draft genome of the parsitic nematode Ancylostoma duodenale.</title>
        <authorList>
            <person name="Mitreva M."/>
        </authorList>
    </citation>
    <scope>NUCLEOTIDE SEQUENCE [LARGE SCALE GENOMIC DNA]</scope>
    <source>
        <strain evidence="6 7">Zhejiang</strain>
    </source>
</reference>
<dbReference type="AlphaFoldDB" id="A0A0C2GXX6"/>
<evidence type="ECO:0000256" key="4">
    <source>
        <dbReference type="ARBA" id="ARBA00023136"/>
    </source>
</evidence>
<evidence type="ECO:0000256" key="5">
    <source>
        <dbReference type="SAM" id="Phobius"/>
    </source>
</evidence>
<dbReference type="InterPro" id="IPR005178">
    <property type="entry name" value="Ostalpha/TMEM184C"/>
</dbReference>
<protein>
    <submittedName>
        <fullName evidence="6">Uncharacterized protein</fullName>
    </submittedName>
</protein>
<gene>
    <name evidence="6" type="ORF">ANCDUO_05779</name>
</gene>
<name>A0A0C2GXX6_9BILA</name>
<keyword evidence="4 5" id="KW-0472">Membrane</keyword>
<dbReference type="OrthoDB" id="5832279at2759"/>
<feature type="transmembrane region" description="Helical" evidence="5">
    <location>
        <begin position="35"/>
        <end position="62"/>
    </location>
</feature>
<dbReference type="EMBL" id="KN728358">
    <property type="protein sequence ID" value="KIH63914.1"/>
    <property type="molecule type" value="Genomic_DNA"/>
</dbReference>
<accession>A0A0C2GXX6</accession>
<keyword evidence="3 5" id="KW-1133">Transmembrane helix</keyword>
<dbReference type="Proteomes" id="UP000054047">
    <property type="component" value="Unassembled WGS sequence"/>
</dbReference>
<proteinExistence type="predicted"/>
<organism evidence="6 7">
    <name type="scientific">Ancylostoma duodenale</name>
    <dbReference type="NCBI Taxonomy" id="51022"/>
    <lineage>
        <taxon>Eukaryota</taxon>
        <taxon>Metazoa</taxon>
        <taxon>Ecdysozoa</taxon>
        <taxon>Nematoda</taxon>
        <taxon>Chromadorea</taxon>
        <taxon>Rhabditida</taxon>
        <taxon>Rhabditina</taxon>
        <taxon>Rhabditomorpha</taxon>
        <taxon>Strongyloidea</taxon>
        <taxon>Ancylostomatidae</taxon>
        <taxon>Ancylostomatinae</taxon>
        <taxon>Ancylostoma</taxon>
    </lineage>
</organism>
<feature type="transmembrane region" description="Helical" evidence="5">
    <location>
        <begin position="74"/>
        <end position="95"/>
    </location>
</feature>
<evidence type="ECO:0000256" key="2">
    <source>
        <dbReference type="ARBA" id="ARBA00022692"/>
    </source>
</evidence>
<evidence type="ECO:0000256" key="3">
    <source>
        <dbReference type="ARBA" id="ARBA00022989"/>
    </source>
</evidence>
<keyword evidence="2 5" id="KW-0812">Transmembrane</keyword>
<comment type="subcellular location">
    <subcellularLocation>
        <location evidence="1">Membrane</location>
        <topology evidence="1">Multi-pass membrane protein</topology>
    </subcellularLocation>
</comment>
<sequence>MEIVKTLIKPHDNSTLDDDRQIPESRIWIKEIDTLYASFLTLGSLFTVVVVCLAAVQLYYVIKYVSNARIQADLYYLALMFPVTTICNVAGMFIPRAALFLYAVALVRNLRRVEWLVFQTPILRTAFELTSVVVFMELGHRHNL</sequence>
<dbReference type="Pfam" id="PF03619">
    <property type="entry name" value="Solute_trans_a"/>
    <property type="match status" value="1"/>
</dbReference>
<keyword evidence="7" id="KW-1185">Reference proteome</keyword>
<evidence type="ECO:0000313" key="6">
    <source>
        <dbReference type="EMBL" id="KIH63914.1"/>
    </source>
</evidence>
<dbReference type="GO" id="GO:0016020">
    <property type="term" value="C:membrane"/>
    <property type="evidence" value="ECO:0007669"/>
    <property type="project" value="UniProtKB-SubCell"/>
</dbReference>
<evidence type="ECO:0000256" key="1">
    <source>
        <dbReference type="ARBA" id="ARBA00004141"/>
    </source>
</evidence>